<dbReference type="Proteomes" id="UP000190105">
    <property type="component" value="Unassembled WGS sequence"/>
</dbReference>
<comment type="cofactor">
    <cofactor evidence="1">
        <name>[4Fe-4S] cluster</name>
        <dbReference type="ChEBI" id="CHEBI:49883"/>
    </cofactor>
</comment>
<name>A0A1T4X2M7_9CLOT</name>
<dbReference type="PANTHER" id="PTHR42989">
    <property type="entry name" value="HYDROGENASE-4 COMPONENT I"/>
    <property type="match status" value="1"/>
</dbReference>
<dbReference type="InterPro" id="IPR006137">
    <property type="entry name" value="NADH_UbQ_OxRdtase-like_20kDa"/>
</dbReference>
<evidence type="ECO:0000256" key="4">
    <source>
        <dbReference type="ARBA" id="ARBA00022723"/>
    </source>
</evidence>
<dbReference type="Pfam" id="PF01058">
    <property type="entry name" value="Oxidored_q6"/>
    <property type="match status" value="1"/>
</dbReference>
<dbReference type="InterPro" id="IPR052375">
    <property type="entry name" value="Complex_I_20kDa-like"/>
</dbReference>
<keyword evidence="3" id="KW-0004">4Fe-4S</keyword>
<dbReference type="PANTHER" id="PTHR42989:SF1">
    <property type="entry name" value="FORMATE HYDROGENLYASE SUBUNIT 7-RELATED"/>
    <property type="match status" value="1"/>
</dbReference>
<comment type="similarity">
    <text evidence="2">Belongs to the complex I 20 kDa subunit family.</text>
</comment>
<evidence type="ECO:0000256" key="5">
    <source>
        <dbReference type="ARBA" id="ARBA00023004"/>
    </source>
</evidence>
<dbReference type="Gene3D" id="3.40.50.12280">
    <property type="match status" value="1"/>
</dbReference>
<dbReference type="NCBIfam" id="NF005012">
    <property type="entry name" value="PRK06411.1"/>
    <property type="match status" value="1"/>
</dbReference>
<dbReference type="STRING" id="1147123.SAMN05443428_10573"/>
<evidence type="ECO:0000313" key="9">
    <source>
        <dbReference type="Proteomes" id="UP000190105"/>
    </source>
</evidence>
<sequence length="147" mass="16272">MFKKIIEKSFEKSPWLFHINAGSCNACDIEFVATLTPRYDAERFGFKLTGTPRHADIIVVSGPVTEQSKDRVIRTIAQVPNPKVIVALGSCPASGNIFAGSYSVLHTLDYYVPVDVYVPGCSPKPEAIIDGLYKAVEILKNKRRDNK</sequence>
<evidence type="ECO:0000256" key="3">
    <source>
        <dbReference type="ARBA" id="ARBA00022485"/>
    </source>
</evidence>
<evidence type="ECO:0000259" key="7">
    <source>
        <dbReference type="Pfam" id="PF01058"/>
    </source>
</evidence>
<protein>
    <submittedName>
        <fullName evidence="8">NADH-quinone oxidoreductase subunit B/membrane-bound hydrogenase subunit mbhJ</fullName>
    </submittedName>
</protein>
<organism evidence="8 9">
    <name type="scientific">Caloramator quimbayensis</name>
    <dbReference type="NCBI Taxonomy" id="1147123"/>
    <lineage>
        <taxon>Bacteria</taxon>
        <taxon>Bacillati</taxon>
        <taxon>Bacillota</taxon>
        <taxon>Clostridia</taxon>
        <taxon>Eubacteriales</taxon>
        <taxon>Clostridiaceae</taxon>
        <taxon>Caloramator</taxon>
    </lineage>
</organism>
<dbReference type="EMBL" id="FUYH01000005">
    <property type="protein sequence ID" value="SKA83335.1"/>
    <property type="molecule type" value="Genomic_DNA"/>
</dbReference>
<dbReference type="AlphaFoldDB" id="A0A1T4X2M7"/>
<dbReference type="OrthoDB" id="9786737at2"/>
<dbReference type="RefSeq" id="WP_078695894.1">
    <property type="nucleotide sequence ID" value="NZ_FUYH01000005.1"/>
</dbReference>
<gene>
    <name evidence="8" type="ORF">SAMN05443428_10573</name>
</gene>
<dbReference type="GO" id="GO:0046872">
    <property type="term" value="F:metal ion binding"/>
    <property type="evidence" value="ECO:0007669"/>
    <property type="project" value="UniProtKB-KW"/>
</dbReference>
<feature type="domain" description="NADH:ubiquinone oxidoreductase-like 20kDa subunit" evidence="7">
    <location>
        <begin position="24"/>
        <end position="134"/>
    </location>
</feature>
<evidence type="ECO:0000256" key="1">
    <source>
        <dbReference type="ARBA" id="ARBA00001966"/>
    </source>
</evidence>
<dbReference type="GO" id="GO:0051539">
    <property type="term" value="F:4 iron, 4 sulfur cluster binding"/>
    <property type="evidence" value="ECO:0007669"/>
    <property type="project" value="UniProtKB-KW"/>
</dbReference>
<keyword evidence="6" id="KW-0411">Iron-sulfur</keyword>
<reference evidence="9" key="1">
    <citation type="submission" date="2017-02" db="EMBL/GenBank/DDBJ databases">
        <authorList>
            <person name="Varghese N."/>
            <person name="Submissions S."/>
        </authorList>
    </citation>
    <scope>NUCLEOTIDE SEQUENCE [LARGE SCALE GENOMIC DNA]</scope>
    <source>
        <strain evidence="9">USBA 833</strain>
    </source>
</reference>
<keyword evidence="5" id="KW-0408">Iron</keyword>
<keyword evidence="9" id="KW-1185">Reference proteome</keyword>
<proteinExistence type="inferred from homology"/>
<evidence type="ECO:0000313" key="8">
    <source>
        <dbReference type="EMBL" id="SKA83335.1"/>
    </source>
</evidence>
<accession>A0A1T4X2M7</accession>
<keyword evidence="4" id="KW-0479">Metal-binding</keyword>
<evidence type="ECO:0000256" key="2">
    <source>
        <dbReference type="ARBA" id="ARBA00009173"/>
    </source>
</evidence>
<evidence type="ECO:0000256" key="6">
    <source>
        <dbReference type="ARBA" id="ARBA00023014"/>
    </source>
</evidence>
<dbReference type="SUPFAM" id="SSF56770">
    <property type="entry name" value="HydA/Nqo6-like"/>
    <property type="match status" value="1"/>
</dbReference>